<proteinExistence type="predicted"/>
<dbReference type="Proteomes" id="UP000198519">
    <property type="component" value="Unassembled WGS sequence"/>
</dbReference>
<name>A0A1I4QV23_9GAMM</name>
<dbReference type="Gene3D" id="3.10.129.10">
    <property type="entry name" value="Hotdog Thioesterase"/>
    <property type="match status" value="1"/>
</dbReference>
<dbReference type="InterPro" id="IPR029069">
    <property type="entry name" value="HotDog_dom_sf"/>
</dbReference>
<sequence>MSQALAAFNAFGAENFSNMVCQQAPYFSTISPELTELKPGLAEARVPFRKEITNHLGTVHAIAMCNVAELVAGLMTDASIPSDGKWIPQAMTVNYLAKAKTDLRAVANGDSIDWETTGEKVVPVEVFNTEGDKVFTAQITMNVKVG</sequence>
<gene>
    <name evidence="1" type="ORF">SAMN04487963_2578</name>
</gene>
<evidence type="ECO:0000313" key="1">
    <source>
        <dbReference type="EMBL" id="SFM43560.1"/>
    </source>
</evidence>
<accession>A0A1I4QV23</accession>
<evidence type="ECO:0000313" key="2">
    <source>
        <dbReference type="Proteomes" id="UP000198519"/>
    </source>
</evidence>
<reference evidence="2" key="1">
    <citation type="submission" date="2016-10" db="EMBL/GenBank/DDBJ databases">
        <authorList>
            <person name="Varghese N."/>
            <person name="Submissions S."/>
        </authorList>
    </citation>
    <scope>NUCLEOTIDE SEQUENCE [LARGE SCALE GENOMIC DNA]</scope>
    <source>
        <strain evidence="2">CGMCC 1.7061</strain>
    </source>
</reference>
<dbReference type="CDD" id="cd03443">
    <property type="entry name" value="PaaI_thioesterase"/>
    <property type="match status" value="1"/>
</dbReference>
<dbReference type="STRING" id="488535.SAMN04487963_2578"/>
<dbReference type="RefSeq" id="WP_092023138.1">
    <property type="nucleotide sequence ID" value="NZ_FOUE01000003.1"/>
</dbReference>
<dbReference type="EMBL" id="FOUE01000003">
    <property type="protein sequence ID" value="SFM43560.1"/>
    <property type="molecule type" value="Genomic_DNA"/>
</dbReference>
<keyword evidence="2" id="KW-1185">Reference proteome</keyword>
<dbReference type="Pfam" id="PF14539">
    <property type="entry name" value="DUF4442"/>
    <property type="match status" value="1"/>
</dbReference>
<dbReference type="OrthoDB" id="793353at2"/>
<dbReference type="AlphaFoldDB" id="A0A1I4QV23"/>
<organism evidence="1 2">
    <name type="scientific">Marinobacter zhejiangensis</name>
    <dbReference type="NCBI Taxonomy" id="488535"/>
    <lineage>
        <taxon>Bacteria</taxon>
        <taxon>Pseudomonadati</taxon>
        <taxon>Pseudomonadota</taxon>
        <taxon>Gammaproteobacteria</taxon>
        <taxon>Pseudomonadales</taxon>
        <taxon>Marinobacteraceae</taxon>
        <taxon>Marinobacter</taxon>
    </lineage>
</organism>
<dbReference type="InterPro" id="IPR027961">
    <property type="entry name" value="DUF4442"/>
</dbReference>
<protein>
    <submittedName>
        <fullName evidence="1">Acyl-coenzyme A thioesterase PaaI, contains HGG motif</fullName>
    </submittedName>
</protein>
<dbReference type="SUPFAM" id="SSF54637">
    <property type="entry name" value="Thioesterase/thiol ester dehydrase-isomerase"/>
    <property type="match status" value="1"/>
</dbReference>